<keyword evidence="3 10" id="KW-0863">Zinc-finger</keyword>
<dbReference type="OrthoDB" id="6081310at2759"/>
<dbReference type="PRINTS" id="PR00546">
    <property type="entry name" value="THYROIDHORMR"/>
</dbReference>
<evidence type="ECO:0000256" key="10">
    <source>
        <dbReference type="RuleBase" id="RU004334"/>
    </source>
</evidence>
<dbReference type="GO" id="GO:0030154">
    <property type="term" value="P:cell differentiation"/>
    <property type="evidence" value="ECO:0007669"/>
    <property type="project" value="TreeGrafter"/>
</dbReference>
<dbReference type="InterPro" id="IPR001628">
    <property type="entry name" value="Znf_hrmn_rcpt"/>
</dbReference>
<dbReference type="SMART" id="SM00399">
    <property type="entry name" value="ZnF_C4"/>
    <property type="match status" value="1"/>
</dbReference>
<dbReference type="GO" id="GO:0048384">
    <property type="term" value="P:retinoic acid receptor signaling pathway"/>
    <property type="evidence" value="ECO:0007669"/>
    <property type="project" value="TreeGrafter"/>
</dbReference>
<evidence type="ECO:0000313" key="15">
    <source>
        <dbReference type="Proteomes" id="UP000230750"/>
    </source>
</evidence>
<keyword evidence="4 10" id="KW-0862">Zinc</keyword>
<dbReference type="Gene3D" id="1.10.565.10">
    <property type="entry name" value="Retinoid X Receptor"/>
    <property type="match status" value="1"/>
</dbReference>
<feature type="domain" description="NR LBD" evidence="13">
    <location>
        <begin position="175"/>
        <end position="408"/>
    </location>
</feature>
<dbReference type="InterPro" id="IPR035500">
    <property type="entry name" value="NHR-like_dom_sf"/>
</dbReference>
<dbReference type="FunFam" id="3.30.50.10:FF:000030">
    <property type="entry name" value="Nuclear Hormone Receptor family"/>
    <property type="match status" value="1"/>
</dbReference>
<feature type="region of interest" description="Disordered" evidence="11">
    <location>
        <begin position="1"/>
        <end position="23"/>
    </location>
</feature>
<dbReference type="SUPFAM" id="SSF57716">
    <property type="entry name" value="Glucocorticoid receptor-like (DNA-binding domain)"/>
    <property type="match status" value="1"/>
</dbReference>
<evidence type="ECO:0000256" key="7">
    <source>
        <dbReference type="ARBA" id="ARBA00023163"/>
    </source>
</evidence>
<organism evidence="14 15">
    <name type="scientific">Stichopus japonicus</name>
    <name type="common">Sea cucumber</name>
    <dbReference type="NCBI Taxonomy" id="307972"/>
    <lineage>
        <taxon>Eukaryota</taxon>
        <taxon>Metazoa</taxon>
        <taxon>Echinodermata</taxon>
        <taxon>Eleutherozoa</taxon>
        <taxon>Echinozoa</taxon>
        <taxon>Holothuroidea</taxon>
        <taxon>Aspidochirotacea</taxon>
        <taxon>Aspidochirotida</taxon>
        <taxon>Stichopodidae</taxon>
        <taxon>Apostichopus</taxon>
    </lineage>
</organism>
<feature type="domain" description="Nuclear receptor" evidence="12">
    <location>
        <begin position="69"/>
        <end position="144"/>
    </location>
</feature>
<dbReference type="GO" id="GO:0000978">
    <property type="term" value="F:RNA polymerase II cis-regulatory region sequence-specific DNA binding"/>
    <property type="evidence" value="ECO:0007669"/>
    <property type="project" value="TreeGrafter"/>
</dbReference>
<evidence type="ECO:0000256" key="11">
    <source>
        <dbReference type="SAM" id="MobiDB-lite"/>
    </source>
</evidence>
<keyword evidence="15" id="KW-1185">Reference proteome</keyword>
<dbReference type="GO" id="GO:0005634">
    <property type="term" value="C:nucleus"/>
    <property type="evidence" value="ECO:0007669"/>
    <property type="project" value="UniProtKB-SubCell"/>
</dbReference>
<dbReference type="EMBL" id="MRZV01000319">
    <property type="protein sequence ID" value="PIK52658.1"/>
    <property type="molecule type" value="Genomic_DNA"/>
</dbReference>
<dbReference type="GO" id="GO:0004879">
    <property type="term" value="F:nuclear receptor activity"/>
    <property type="evidence" value="ECO:0007669"/>
    <property type="project" value="InterPro"/>
</dbReference>
<comment type="similarity">
    <text evidence="1">Belongs to the nuclear hormone receptor family. NR1 subfamily.</text>
</comment>
<dbReference type="AlphaFoldDB" id="A0A2G8KXD6"/>
<evidence type="ECO:0000256" key="1">
    <source>
        <dbReference type="ARBA" id="ARBA00008092"/>
    </source>
</evidence>
<evidence type="ECO:0000256" key="8">
    <source>
        <dbReference type="ARBA" id="ARBA00023170"/>
    </source>
</evidence>
<evidence type="ECO:0000256" key="5">
    <source>
        <dbReference type="ARBA" id="ARBA00023015"/>
    </source>
</evidence>
<dbReference type="PROSITE" id="PS51030">
    <property type="entry name" value="NUCLEAR_REC_DBD_2"/>
    <property type="match status" value="1"/>
</dbReference>
<dbReference type="Proteomes" id="UP000230750">
    <property type="component" value="Unassembled WGS sequence"/>
</dbReference>
<keyword evidence="8 10" id="KW-0675">Receptor</keyword>
<dbReference type="Pfam" id="PF00105">
    <property type="entry name" value="zf-C4"/>
    <property type="match status" value="1"/>
</dbReference>
<dbReference type="SMART" id="SM00430">
    <property type="entry name" value="HOLI"/>
    <property type="match status" value="1"/>
</dbReference>
<comment type="caution">
    <text evidence="14">The sequence shown here is derived from an EMBL/GenBank/DDBJ whole genome shotgun (WGS) entry which is preliminary data.</text>
</comment>
<dbReference type="PRINTS" id="PR00047">
    <property type="entry name" value="STROIDFINGER"/>
</dbReference>
<evidence type="ECO:0000256" key="9">
    <source>
        <dbReference type="ARBA" id="ARBA00023242"/>
    </source>
</evidence>
<dbReference type="PRINTS" id="PR00398">
    <property type="entry name" value="STRDHORMONER"/>
</dbReference>
<dbReference type="InterPro" id="IPR013088">
    <property type="entry name" value="Znf_NHR/GATA"/>
</dbReference>
<evidence type="ECO:0000256" key="3">
    <source>
        <dbReference type="ARBA" id="ARBA00022771"/>
    </source>
</evidence>
<dbReference type="GO" id="GO:0008270">
    <property type="term" value="F:zinc ion binding"/>
    <property type="evidence" value="ECO:0007669"/>
    <property type="project" value="UniProtKB-KW"/>
</dbReference>
<dbReference type="Pfam" id="PF00104">
    <property type="entry name" value="Hormone_recep"/>
    <property type="match status" value="1"/>
</dbReference>
<keyword evidence="5 10" id="KW-0805">Transcription regulation</keyword>
<evidence type="ECO:0000313" key="14">
    <source>
        <dbReference type="EMBL" id="PIK52658.1"/>
    </source>
</evidence>
<dbReference type="InterPro" id="IPR050234">
    <property type="entry name" value="Nuclear_hormone_rcpt_NR1"/>
</dbReference>
<dbReference type="PANTHER" id="PTHR24082:SF330">
    <property type="entry name" value="THYROID HORMONE RECEPTOR BETA"/>
    <property type="match status" value="1"/>
</dbReference>
<evidence type="ECO:0000259" key="12">
    <source>
        <dbReference type="PROSITE" id="PS51030"/>
    </source>
</evidence>
<dbReference type="InterPro" id="IPR001728">
    <property type="entry name" value="ThyrH_rcpt"/>
</dbReference>
<protein>
    <submittedName>
        <fullName evidence="14">Putative thyroid hormone receptor isoform X1</fullName>
    </submittedName>
</protein>
<keyword evidence="9 10" id="KW-0539">Nucleus</keyword>
<comment type="subcellular location">
    <subcellularLocation>
        <location evidence="10">Nucleus</location>
    </subcellularLocation>
</comment>
<dbReference type="CDD" id="cd06961">
    <property type="entry name" value="NR_DBD_TR"/>
    <property type="match status" value="1"/>
</dbReference>
<dbReference type="Gene3D" id="3.30.50.10">
    <property type="entry name" value="Erythroid Transcription Factor GATA-1, subunit A"/>
    <property type="match status" value="1"/>
</dbReference>
<dbReference type="SUPFAM" id="SSF48508">
    <property type="entry name" value="Nuclear receptor ligand-binding domain"/>
    <property type="match status" value="1"/>
</dbReference>
<dbReference type="GO" id="GO:0045944">
    <property type="term" value="P:positive regulation of transcription by RNA polymerase II"/>
    <property type="evidence" value="ECO:0007669"/>
    <property type="project" value="TreeGrafter"/>
</dbReference>
<evidence type="ECO:0000256" key="6">
    <source>
        <dbReference type="ARBA" id="ARBA00023125"/>
    </source>
</evidence>
<keyword evidence="7 10" id="KW-0804">Transcription</keyword>
<dbReference type="PROSITE" id="PS51843">
    <property type="entry name" value="NR_LBD"/>
    <property type="match status" value="1"/>
</dbReference>
<keyword evidence="6 10" id="KW-0238">DNA-binding</keyword>
<reference evidence="14 15" key="1">
    <citation type="journal article" date="2017" name="PLoS Biol.">
        <title>The sea cucumber genome provides insights into morphological evolution and visceral regeneration.</title>
        <authorList>
            <person name="Zhang X."/>
            <person name="Sun L."/>
            <person name="Yuan J."/>
            <person name="Sun Y."/>
            <person name="Gao Y."/>
            <person name="Zhang L."/>
            <person name="Li S."/>
            <person name="Dai H."/>
            <person name="Hamel J.F."/>
            <person name="Liu C."/>
            <person name="Yu Y."/>
            <person name="Liu S."/>
            <person name="Lin W."/>
            <person name="Guo K."/>
            <person name="Jin S."/>
            <person name="Xu P."/>
            <person name="Storey K.B."/>
            <person name="Huan P."/>
            <person name="Zhang T."/>
            <person name="Zhou Y."/>
            <person name="Zhang J."/>
            <person name="Lin C."/>
            <person name="Li X."/>
            <person name="Xing L."/>
            <person name="Huo D."/>
            <person name="Sun M."/>
            <person name="Wang L."/>
            <person name="Mercier A."/>
            <person name="Li F."/>
            <person name="Yang H."/>
            <person name="Xiang J."/>
        </authorList>
    </citation>
    <scope>NUCLEOTIDE SEQUENCE [LARGE SCALE GENOMIC DNA]</scope>
    <source>
        <strain evidence="14">Shaxun</strain>
        <tissue evidence="14">Muscle</tissue>
    </source>
</reference>
<proteinExistence type="inferred from homology"/>
<gene>
    <name evidence="14" type="ORF">BSL78_10474</name>
</gene>
<evidence type="ECO:0000256" key="4">
    <source>
        <dbReference type="ARBA" id="ARBA00022833"/>
    </source>
</evidence>
<sequence length="431" mass="48912">MGVKETGSYGKCEGSKVPGETFGSTSCKEKNNRAFTSSKEYRGKIVFLGPVRIHVTPYIPSYMDLTNGPEPCVVCGDAATGYHYRCMTCEGCKGFFRRTIQKTLTYYCKWNEECIIDKTTRNQCQQCRYKKCLAMGMARTRKAKRRLIQENREKRSREELLRQSGLLFSSRLTEMEESLIQSIVLAHQETNQLYRRHSENSYGGDSDEPDAKRQRTAKPIAEIMAPSIVKVVEFAKRIPGFKELDSQDQVLLLKSCCMEIMCLRMAQRYEAEEQKLVLSTGVKVSREELKGSGLNDLVEPIFDFAAGLCKLDLTDTEMALLAAVLLIADRPGLHNSQSVETLQDVLLGAFQHYVNVTRPKTPVHWAKILMKITDLRTISGRHTENIMRIKLDNYKDIPPIFLEMFQDCPTFDSAEGLPSDTSQQMEATVQT</sequence>
<dbReference type="GO" id="GO:0000122">
    <property type="term" value="P:negative regulation of transcription by RNA polymerase II"/>
    <property type="evidence" value="ECO:0007669"/>
    <property type="project" value="TreeGrafter"/>
</dbReference>
<dbReference type="PANTHER" id="PTHR24082">
    <property type="entry name" value="NUCLEAR HORMONE RECEPTOR"/>
    <property type="match status" value="1"/>
</dbReference>
<dbReference type="InterPro" id="IPR000536">
    <property type="entry name" value="Nucl_hrmn_rcpt_lig-bd"/>
</dbReference>
<evidence type="ECO:0000259" key="13">
    <source>
        <dbReference type="PROSITE" id="PS51843"/>
    </source>
</evidence>
<evidence type="ECO:0000256" key="2">
    <source>
        <dbReference type="ARBA" id="ARBA00022723"/>
    </source>
</evidence>
<dbReference type="InterPro" id="IPR001723">
    <property type="entry name" value="Nuclear_hrmn_rcpt"/>
</dbReference>
<dbReference type="STRING" id="307972.A0A2G8KXD6"/>
<name>A0A2G8KXD6_STIJA</name>
<keyword evidence="2 10" id="KW-0479">Metal-binding</keyword>
<accession>A0A2G8KXD6</accession>
<feature type="region of interest" description="Disordered" evidence="11">
    <location>
        <begin position="196"/>
        <end position="215"/>
    </location>
</feature>
<dbReference type="PROSITE" id="PS00031">
    <property type="entry name" value="NUCLEAR_REC_DBD_1"/>
    <property type="match status" value="1"/>
</dbReference>